<evidence type="ECO:0000313" key="5">
    <source>
        <dbReference type="Proteomes" id="UP000034539"/>
    </source>
</evidence>
<dbReference type="InterPro" id="IPR050087">
    <property type="entry name" value="AON_synthase_class-II"/>
</dbReference>
<evidence type="ECO:0000256" key="2">
    <source>
        <dbReference type="ARBA" id="ARBA00022679"/>
    </source>
</evidence>
<dbReference type="InterPro" id="IPR004839">
    <property type="entry name" value="Aminotransferase_I/II_large"/>
</dbReference>
<dbReference type="InterPro" id="IPR015422">
    <property type="entry name" value="PyrdxlP-dep_Trfase_small"/>
</dbReference>
<dbReference type="InterPro" id="IPR015424">
    <property type="entry name" value="PyrdxlP-dep_Trfase"/>
</dbReference>
<organism evidence="4 5">
    <name type="scientific">Candidatus Gottesmanbacteria bacterium GW2011_GWC2_39_8</name>
    <dbReference type="NCBI Taxonomy" id="1618450"/>
    <lineage>
        <taxon>Bacteria</taxon>
        <taxon>Candidatus Gottesmaniibacteriota</taxon>
    </lineage>
</organism>
<feature type="domain" description="Aminotransferase class I/classII large" evidence="3">
    <location>
        <begin position="51"/>
        <end position="407"/>
    </location>
</feature>
<gene>
    <name evidence="4" type="ORF">UT63_C0051G0012</name>
</gene>
<dbReference type="GO" id="GO:0030170">
    <property type="term" value="F:pyridoxal phosphate binding"/>
    <property type="evidence" value="ECO:0007669"/>
    <property type="project" value="InterPro"/>
</dbReference>
<dbReference type="Gene3D" id="3.90.1150.10">
    <property type="entry name" value="Aspartate Aminotransferase, domain 1"/>
    <property type="match status" value="1"/>
</dbReference>
<protein>
    <submittedName>
        <fullName evidence="4">7-keto-8-aminopelargonate synthetase</fullName>
    </submittedName>
</protein>
<evidence type="ECO:0000259" key="3">
    <source>
        <dbReference type="Pfam" id="PF00155"/>
    </source>
</evidence>
<dbReference type="PANTHER" id="PTHR13693">
    <property type="entry name" value="CLASS II AMINOTRANSFERASE/8-AMINO-7-OXONONANOATE SYNTHASE"/>
    <property type="match status" value="1"/>
</dbReference>
<evidence type="ECO:0000256" key="1">
    <source>
        <dbReference type="ARBA" id="ARBA00001933"/>
    </source>
</evidence>
<accession>A0A0G0SBN7</accession>
<dbReference type="GO" id="GO:0016740">
    <property type="term" value="F:transferase activity"/>
    <property type="evidence" value="ECO:0007669"/>
    <property type="project" value="UniProtKB-KW"/>
</dbReference>
<dbReference type="Pfam" id="PF00155">
    <property type="entry name" value="Aminotran_1_2"/>
    <property type="match status" value="1"/>
</dbReference>
<evidence type="ECO:0000313" key="4">
    <source>
        <dbReference type="EMBL" id="KKR32130.1"/>
    </source>
</evidence>
<reference evidence="4 5" key="1">
    <citation type="journal article" date="2015" name="Nature">
        <title>rRNA introns, odd ribosomes, and small enigmatic genomes across a large radiation of phyla.</title>
        <authorList>
            <person name="Brown C.T."/>
            <person name="Hug L.A."/>
            <person name="Thomas B.C."/>
            <person name="Sharon I."/>
            <person name="Castelle C.J."/>
            <person name="Singh A."/>
            <person name="Wilkins M.J."/>
            <person name="Williams K.H."/>
            <person name="Banfield J.F."/>
        </authorList>
    </citation>
    <scope>NUCLEOTIDE SEQUENCE [LARGE SCALE GENOMIC DNA]</scope>
</reference>
<proteinExistence type="predicted"/>
<dbReference type="SUPFAM" id="SSF53383">
    <property type="entry name" value="PLP-dependent transferases"/>
    <property type="match status" value="1"/>
</dbReference>
<keyword evidence="2" id="KW-0808">Transferase</keyword>
<comment type="cofactor">
    <cofactor evidence="1">
        <name>pyridoxal 5'-phosphate</name>
        <dbReference type="ChEBI" id="CHEBI:597326"/>
    </cofactor>
</comment>
<name>A0A0G0SBN7_9BACT</name>
<dbReference type="AlphaFoldDB" id="A0A0G0SBN7"/>
<comment type="caution">
    <text evidence="4">The sequence shown here is derived from an EMBL/GenBank/DDBJ whole genome shotgun (WGS) entry which is preliminary data.</text>
</comment>
<dbReference type="Gene3D" id="3.40.640.10">
    <property type="entry name" value="Type I PLP-dependent aspartate aminotransferase-like (Major domain)"/>
    <property type="match status" value="1"/>
</dbReference>
<sequence length="418" mass="46316">MSKNNFFKTLEKELERIEGAKTAKRYEKVIEGFTKDDGPRAIIGGKNYRVFNSNDYLGLRFHSELKEGEKEATEKYGAGPGAVRFISGTFSLYRELEQAIARFHGREDAIIFSSAFAANIGVIASLGKGQSKDSYISSETLIVSDELNHRSIIEGIRVLNFSKEQRQIYKHRDYQDLERILEENQEKFKRVMVITDGVFSMIGAYADLKEINKAIHKYDGKYEEGIMLVVDDSHGVGVFGEKGRGVEEVSGAKSDVLVATFGKAFGSDGGYAAGDKVVIDYLRESAATYIYSNPVSPGVAGASLYSVNLMLGDEGKKLLDKLKDNLALFKELIKKANLEFAADSIHPIQPVLTGDPVKSKLLTGRLFAEGILVTSINYPIVPKGRDEIRVQINASHSREDIRVFTDKLSTVSREIGII</sequence>
<dbReference type="InterPro" id="IPR015421">
    <property type="entry name" value="PyrdxlP-dep_Trfase_major"/>
</dbReference>
<dbReference type="EMBL" id="LBXN01000051">
    <property type="protein sequence ID" value="KKR32130.1"/>
    <property type="molecule type" value="Genomic_DNA"/>
</dbReference>
<dbReference type="Proteomes" id="UP000034539">
    <property type="component" value="Unassembled WGS sequence"/>
</dbReference>
<dbReference type="PATRIC" id="fig|1618450.3.peg.986"/>